<evidence type="ECO:0000313" key="2">
    <source>
        <dbReference type="EMBL" id="KAK9757032.1"/>
    </source>
</evidence>
<keyword evidence="1" id="KW-1133">Transmembrane helix</keyword>
<dbReference type="InterPro" id="IPR004158">
    <property type="entry name" value="DUF247_pln"/>
</dbReference>
<dbReference type="PANTHER" id="PTHR31170">
    <property type="entry name" value="BNAC04G53230D PROTEIN"/>
    <property type="match status" value="1"/>
</dbReference>
<dbReference type="Pfam" id="PF03140">
    <property type="entry name" value="DUF247"/>
    <property type="match status" value="1"/>
</dbReference>
<dbReference type="EMBL" id="JBDFQZ010000001">
    <property type="protein sequence ID" value="KAK9757032.1"/>
    <property type="molecule type" value="Genomic_DNA"/>
</dbReference>
<organism evidence="2 3">
    <name type="scientific">Saponaria officinalis</name>
    <name type="common">Common soapwort</name>
    <name type="synonym">Lychnis saponaria</name>
    <dbReference type="NCBI Taxonomy" id="3572"/>
    <lineage>
        <taxon>Eukaryota</taxon>
        <taxon>Viridiplantae</taxon>
        <taxon>Streptophyta</taxon>
        <taxon>Embryophyta</taxon>
        <taxon>Tracheophyta</taxon>
        <taxon>Spermatophyta</taxon>
        <taxon>Magnoliopsida</taxon>
        <taxon>eudicotyledons</taxon>
        <taxon>Gunneridae</taxon>
        <taxon>Pentapetalae</taxon>
        <taxon>Caryophyllales</taxon>
        <taxon>Caryophyllaceae</taxon>
        <taxon>Caryophylleae</taxon>
        <taxon>Saponaria</taxon>
    </lineage>
</organism>
<dbReference type="Proteomes" id="UP001443914">
    <property type="component" value="Unassembled WGS sequence"/>
</dbReference>
<keyword evidence="1" id="KW-0472">Membrane</keyword>
<name>A0AAW1N9S9_SAPOF</name>
<dbReference type="PANTHER" id="PTHR31170:SF25">
    <property type="entry name" value="BNAA09G04570D PROTEIN"/>
    <property type="match status" value="1"/>
</dbReference>
<reference evidence="2" key="1">
    <citation type="submission" date="2024-03" db="EMBL/GenBank/DDBJ databases">
        <title>WGS assembly of Saponaria officinalis var. Norfolk2.</title>
        <authorList>
            <person name="Jenkins J."/>
            <person name="Shu S."/>
            <person name="Grimwood J."/>
            <person name="Barry K."/>
            <person name="Goodstein D."/>
            <person name="Schmutz J."/>
            <person name="Leebens-Mack J."/>
            <person name="Osbourn A."/>
        </authorList>
    </citation>
    <scope>NUCLEOTIDE SEQUENCE [LARGE SCALE GENOMIC DNA]</scope>
    <source>
        <strain evidence="2">JIC</strain>
    </source>
</reference>
<accession>A0AAW1N9S9</accession>
<evidence type="ECO:0000313" key="3">
    <source>
        <dbReference type="Proteomes" id="UP001443914"/>
    </source>
</evidence>
<comment type="caution">
    <text evidence="2">The sequence shown here is derived from an EMBL/GenBank/DDBJ whole genome shotgun (WGS) entry which is preliminary data.</text>
</comment>
<protein>
    <submittedName>
        <fullName evidence="2">Uncharacterized protein</fullName>
    </submittedName>
</protein>
<proteinExistence type="predicted"/>
<evidence type="ECO:0000256" key="1">
    <source>
        <dbReference type="SAM" id="Phobius"/>
    </source>
</evidence>
<sequence>MNLNHVFIPYYLDSAVDCSYRPRAFEKQDEVHQLATSIRTRFESLPRLSSKCCIYRIPQTLREANKSAYSPCLISIGPFHHGKKRLQPMEDQKLRYLKNFLRRNDERSLSDYLRFIRDREKEIREYYVEVINMGSEEFVSMFILMWHFDEADETDRIFEKSSLEYVVRHDILLLENQLPFFVLDGLYDIGFGDDMSSEMTNFIELCSRVLVGHNHELSTNFDNREFLHLVDFVRAHYLPSSLRDSNIDNTDYDDYDFDFPPGIEMLYNTGVRFEVDKSSPLLDIEFQNGVLRIPKLDVEDHTECLLLNLSAFEQCHDFFESYIVDYVVLMDVLITSLKDVDILMSNGIITNSLGTSEDLAEIFNTICTGTTYRTKGFYYNNICKELNKHAKMPWNKWRATLKNEYFGNPWNIISVIVAVVLLILTVFQTVCTIILMK</sequence>
<gene>
    <name evidence="2" type="ORF">RND81_01G136200</name>
</gene>
<keyword evidence="3" id="KW-1185">Reference proteome</keyword>
<keyword evidence="1" id="KW-0812">Transmembrane</keyword>
<dbReference type="AlphaFoldDB" id="A0AAW1N9S9"/>
<feature type="transmembrane region" description="Helical" evidence="1">
    <location>
        <begin position="410"/>
        <end position="436"/>
    </location>
</feature>